<reference evidence="2 3" key="1">
    <citation type="submission" date="2018-03" db="EMBL/GenBank/DDBJ databases">
        <authorList>
            <person name="Fogelqvist J."/>
        </authorList>
    </citation>
    <scope>NUCLEOTIDE SEQUENCE [LARGE SCALE GENOMIC DNA]</scope>
</reference>
<feature type="compositionally biased region" description="Low complexity" evidence="1">
    <location>
        <begin position="77"/>
        <end position="87"/>
    </location>
</feature>
<feature type="compositionally biased region" description="Pro residues" evidence="1">
    <location>
        <begin position="13"/>
        <end position="37"/>
    </location>
</feature>
<feature type="region of interest" description="Disordered" evidence="1">
    <location>
        <begin position="474"/>
        <end position="581"/>
    </location>
</feature>
<accession>A0A3P3YJN0</accession>
<proteinExistence type="predicted"/>
<feature type="compositionally biased region" description="Low complexity" evidence="1">
    <location>
        <begin position="1"/>
        <end position="12"/>
    </location>
</feature>
<dbReference type="PANTHER" id="PTHR48125">
    <property type="entry name" value="LP07818P1"/>
    <property type="match status" value="1"/>
</dbReference>
<protein>
    <recommendedName>
        <fullName evidence="4">EF-hand domain-containing protein</fullName>
    </recommendedName>
</protein>
<feature type="region of interest" description="Disordered" evidence="1">
    <location>
        <begin position="350"/>
        <end position="371"/>
    </location>
</feature>
<sequence>MADAAPASSAPADPAPAPAPEPAPAAEPAPAQEPPSPVIDDQAPAAPATVQDAPNPSEEAPATVATESGPPVPEQPPAVVEPIEQPAPAAPAPEAAPAPVDSSPKVTFQEPASQQTFPSEVDVDALRQARNAYVLPKLVVTPVDLVASSEQADVPARTGFAHVACQTIISSAPVLKVDAVSNVVIDDPVISEVVLVMKRYQRILRRVFDHYASIEHAGGRRAMDLPLFLSFAKEFSILPTLIEQDEIGDVFAASCRDGGGHLGFRDLIECLTRLALTIYRDNRRVQTAEQKLTYLLRAMQLDQKDIVMHRLRKAVVQTNTTRPPTNDAVSFDFEQKDLDDEIKKIMETFPTEGDLATPATERPGPEPMQASPLSAQIKSTIDAVRVHTDEIARGGSVPTRPRPAGALPPPVTMAPVKPTVEESLVRPAGPLPSLAPLYYPGAMPQMLSYSRIYERKRSVGDDSTGYLAPEPVALTATASPSSSGRSTTKLSPVRGKNANEKQAATKKIAETKNGPVNQAAQRSENAANSNKATAQKKKQQQPQQEAGKEKIGAGPAKAKGKATAVAEKQVRRKNGNTITVG</sequence>
<evidence type="ECO:0000313" key="2">
    <source>
        <dbReference type="EMBL" id="SPR00406.1"/>
    </source>
</evidence>
<dbReference type="PANTHER" id="PTHR48125:SF10">
    <property type="entry name" value="OS12G0136300 PROTEIN"/>
    <property type="match status" value="1"/>
</dbReference>
<evidence type="ECO:0000313" key="3">
    <source>
        <dbReference type="Proteomes" id="UP000290189"/>
    </source>
</evidence>
<feature type="compositionally biased region" description="Polar residues" evidence="1">
    <location>
        <begin position="476"/>
        <end position="490"/>
    </location>
</feature>
<dbReference type="EMBL" id="OVEO01000014">
    <property type="protein sequence ID" value="SPR00406.1"/>
    <property type="molecule type" value="Genomic_DNA"/>
</dbReference>
<feature type="region of interest" description="Disordered" evidence="1">
    <location>
        <begin position="1"/>
        <end position="120"/>
    </location>
</feature>
<evidence type="ECO:0000256" key="1">
    <source>
        <dbReference type="SAM" id="MobiDB-lite"/>
    </source>
</evidence>
<organism evidence="2 3">
    <name type="scientific">Plasmodiophora brassicae</name>
    <name type="common">Clubroot disease agent</name>
    <dbReference type="NCBI Taxonomy" id="37360"/>
    <lineage>
        <taxon>Eukaryota</taxon>
        <taxon>Sar</taxon>
        <taxon>Rhizaria</taxon>
        <taxon>Endomyxa</taxon>
        <taxon>Phytomyxea</taxon>
        <taxon>Plasmodiophorida</taxon>
        <taxon>Plasmodiophoridae</taxon>
        <taxon>Plasmodiophora</taxon>
    </lineage>
</organism>
<keyword evidence="2" id="KW-0496">Mitochondrion</keyword>
<feature type="compositionally biased region" description="Low complexity" evidence="1">
    <location>
        <begin position="552"/>
        <end position="567"/>
    </location>
</feature>
<name>A0A3P3YJN0_PLABS</name>
<feature type="compositionally biased region" description="Polar residues" evidence="1">
    <location>
        <begin position="104"/>
        <end position="118"/>
    </location>
</feature>
<dbReference type="AlphaFoldDB" id="A0A3P3YJN0"/>
<gene>
    <name evidence="2" type="ORF">PLBR_LOCUS7621</name>
</gene>
<feature type="compositionally biased region" description="Polar residues" evidence="1">
    <location>
        <begin position="514"/>
        <end position="524"/>
    </location>
</feature>
<evidence type="ECO:0008006" key="4">
    <source>
        <dbReference type="Google" id="ProtNLM"/>
    </source>
</evidence>
<dbReference type="Proteomes" id="UP000290189">
    <property type="component" value="Unassembled WGS sequence"/>
</dbReference>
<geneLocation type="mitochondrion" evidence="2"/>
<feature type="region of interest" description="Disordered" evidence="1">
    <location>
        <begin position="393"/>
        <end position="412"/>
    </location>
</feature>